<organism evidence="2 3">
    <name type="scientific">Flavobacterium psychrotolerans</name>
    <dbReference type="NCBI Taxonomy" id="2169410"/>
    <lineage>
        <taxon>Bacteria</taxon>
        <taxon>Pseudomonadati</taxon>
        <taxon>Bacteroidota</taxon>
        <taxon>Flavobacteriia</taxon>
        <taxon>Flavobacteriales</taxon>
        <taxon>Flavobacteriaceae</taxon>
        <taxon>Flavobacterium</taxon>
    </lineage>
</organism>
<accession>A0A2U1JGP1</accession>
<dbReference type="OrthoDB" id="1652165at2"/>
<reference evidence="2 3" key="1">
    <citation type="submission" date="2018-04" db="EMBL/GenBank/DDBJ databases">
        <title>Flavobacterium sp. nov., isolated from glacier ice.</title>
        <authorList>
            <person name="Liu Q."/>
            <person name="Xin Y.-H."/>
        </authorList>
    </citation>
    <scope>NUCLEOTIDE SEQUENCE [LARGE SCALE GENOMIC DNA]</scope>
    <source>
        <strain evidence="2 3">RB1R5</strain>
    </source>
</reference>
<proteinExistence type="predicted"/>
<evidence type="ECO:0000313" key="3">
    <source>
        <dbReference type="Proteomes" id="UP000245449"/>
    </source>
</evidence>
<dbReference type="EMBL" id="QCZI01000016">
    <property type="protein sequence ID" value="PWA04320.1"/>
    <property type="molecule type" value="Genomic_DNA"/>
</dbReference>
<dbReference type="NCBIfam" id="NF033708">
    <property type="entry name" value="T9SS_Cterm_ChiA"/>
    <property type="match status" value="1"/>
</dbReference>
<name>A0A2U1JGP1_9FLAO</name>
<keyword evidence="1" id="KW-0732">Signal</keyword>
<gene>
    <name evidence="2" type="ORF">DB895_11935</name>
</gene>
<dbReference type="AlphaFoldDB" id="A0A2U1JGP1"/>
<feature type="signal peptide" evidence="1">
    <location>
        <begin position="1"/>
        <end position="30"/>
    </location>
</feature>
<evidence type="ECO:0008006" key="4">
    <source>
        <dbReference type="Google" id="ProtNLM"/>
    </source>
</evidence>
<sequence>MTQLLLLKNKTKHAFFPLLYILFLAPTLLAQSNSFNGATDSNWGTATNWSLGIIPTATHDVTVTGGKNVFIDIAFATCNSLTVTDGNLSISGNLNVVGTTAITIAEGSTLTLENNASLIQSGYEGANIGNINVIRNTTPIILDDYTYWSSPTTGTQTLADFSPLTQRDKIFTYNNAWISANANTETFTKGIGCIFRSPENISTTVPTISPYLFTGTPNNGDVDVSVVLGSNPESLRLVGNPYPSAMDADTFILDNLIGIGSINQTITGTLAFWTHNHTLSGNSYSASDYAKYNLSGQIAVPFGTGNTSAPSGYIASGQGFFVEVIANGNVSFRNYMRLDSGNTNFYRTNPRNTSRAVLEKHRVWLNLTNATTNVSQTLVGYIQSATNGVDPGFDSLLAGTEKFVLYSLINSQPFALQGRALPFKDIDIVPLGYKIDLAGNATITLDHVDGLFLNGQKIFLEDQLLKVTHDLKLAPYTFSTGAGTFNNRFLLRYLNTPLGLENFKDLSQTVAITSTEQEITIKSQLDSIEQVAIFDVLGRLIFENKKINKHEIVVSGLNKGQSLIIKIHLTNGQIVSKKIMH</sequence>
<dbReference type="Proteomes" id="UP000245449">
    <property type="component" value="Unassembled WGS sequence"/>
</dbReference>
<protein>
    <recommendedName>
        <fullName evidence="4">G8 domain-containing protein</fullName>
    </recommendedName>
</protein>
<evidence type="ECO:0000256" key="1">
    <source>
        <dbReference type="SAM" id="SignalP"/>
    </source>
</evidence>
<comment type="caution">
    <text evidence="2">The sequence shown here is derived from an EMBL/GenBank/DDBJ whole genome shotgun (WGS) entry which is preliminary data.</text>
</comment>
<feature type="chain" id="PRO_5015787790" description="G8 domain-containing protein" evidence="1">
    <location>
        <begin position="31"/>
        <end position="581"/>
    </location>
</feature>
<keyword evidence="3" id="KW-1185">Reference proteome</keyword>
<dbReference type="RefSeq" id="WP_116725596.1">
    <property type="nucleotide sequence ID" value="NZ_QCZI01000016.1"/>
</dbReference>
<evidence type="ECO:0000313" key="2">
    <source>
        <dbReference type="EMBL" id="PWA04320.1"/>
    </source>
</evidence>